<dbReference type="InterPro" id="IPR006597">
    <property type="entry name" value="Sel1-like"/>
</dbReference>
<dbReference type="SUPFAM" id="SSF81901">
    <property type="entry name" value="HCP-like"/>
    <property type="match status" value="1"/>
</dbReference>
<dbReference type="AlphaFoldDB" id="A0A9W4SGZ9"/>
<dbReference type="InterPro" id="IPR001245">
    <property type="entry name" value="Ser-Thr/Tyr_kinase_cat_dom"/>
</dbReference>
<dbReference type="Proteomes" id="UP001153678">
    <property type="component" value="Unassembled WGS sequence"/>
</dbReference>
<keyword evidence="3" id="KW-1185">Reference proteome</keyword>
<dbReference type="Gene3D" id="1.25.40.10">
    <property type="entry name" value="Tetratricopeptide repeat domain"/>
    <property type="match status" value="1"/>
</dbReference>
<accession>A0A9W4SGZ9</accession>
<dbReference type="EMBL" id="CAMKVN010000553">
    <property type="protein sequence ID" value="CAI2169139.1"/>
    <property type="molecule type" value="Genomic_DNA"/>
</dbReference>
<proteinExistence type="predicted"/>
<dbReference type="PANTHER" id="PTHR44329">
    <property type="entry name" value="SERINE/THREONINE-PROTEIN KINASE TNNI3K-RELATED"/>
    <property type="match status" value="1"/>
</dbReference>
<dbReference type="Gene3D" id="1.10.510.10">
    <property type="entry name" value="Transferase(Phosphotransferase) domain 1"/>
    <property type="match status" value="1"/>
</dbReference>
<dbReference type="OrthoDB" id="2321465at2759"/>
<name>A0A9W4SGZ9_9GLOM</name>
<evidence type="ECO:0000313" key="3">
    <source>
        <dbReference type="Proteomes" id="UP001153678"/>
    </source>
</evidence>
<evidence type="ECO:0000259" key="1">
    <source>
        <dbReference type="PROSITE" id="PS50011"/>
    </source>
</evidence>
<organism evidence="2 3">
    <name type="scientific">Funneliformis geosporum</name>
    <dbReference type="NCBI Taxonomy" id="1117311"/>
    <lineage>
        <taxon>Eukaryota</taxon>
        <taxon>Fungi</taxon>
        <taxon>Fungi incertae sedis</taxon>
        <taxon>Mucoromycota</taxon>
        <taxon>Glomeromycotina</taxon>
        <taxon>Glomeromycetes</taxon>
        <taxon>Glomerales</taxon>
        <taxon>Glomeraceae</taxon>
        <taxon>Funneliformis</taxon>
    </lineage>
</organism>
<reference evidence="2" key="1">
    <citation type="submission" date="2022-08" db="EMBL/GenBank/DDBJ databases">
        <authorList>
            <person name="Kallberg Y."/>
            <person name="Tangrot J."/>
            <person name="Rosling A."/>
        </authorList>
    </citation>
    <scope>NUCLEOTIDE SEQUENCE</scope>
    <source>
        <strain evidence="2">Wild A</strain>
    </source>
</reference>
<dbReference type="GO" id="GO:0005524">
    <property type="term" value="F:ATP binding"/>
    <property type="evidence" value="ECO:0007669"/>
    <property type="project" value="InterPro"/>
</dbReference>
<evidence type="ECO:0000313" key="2">
    <source>
        <dbReference type="EMBL" id="CAI2169139.1"/>
    </source>
</evidence>
<dbReference type="InterPro" id="IPR011009">
    <property type="entry name" value="Kinase-like_dom_sf"/>
</dbReference>
<dbReference type="PROSITE" id="PS50011">
    <property type="entry name" value="PROTEIN_KINASE_DOM"/>
    <property type="match status" value="1"/>
</dbReference>
<gene>
    <name evidence="2" type="ORF">FWILDA_LOCUS3929</name>
</gene>
<dbReference type="InterPro" id="IPR051681">
    <property type="entry name" value="Ser/Thr_Kinases-Pseudokinases"/>
</dbReference>
<feature type="domain" description="Protein kinase" evidence="1">
    <location>
        <begin position="1"/>
        <end position="238"/>
    </location>
</feature>
<dbReference type="Pfam" id="PF08238">
    <property type="entry name" value="Sel1"/>
    <property type="match status" value="4"/>
</dbReference>
<dbReference type="InterPro" id="IPR000719">
    <property type="entry name" value="Prot_kinase_dom"/>
</dbReference>
<sequence>MILEYANGGSLRDYLGNDERFKSFGWKDKIRMSLDITCGLMCLHKENIVHRDLHSKNILVNNGILLIADFGISKHLEEMTSNSIANVFGMPEYIDPQCYRDSKFKKDKKSDIYSLGVLLWEITSGRPPFPNYENKFALIYHLLSKNREKPIEHTPPNSNSLTATYVNSVTLINLPIGKLNDSSNPSTKSKKKLEVIIQSYLKYNKTGWTKNYNFINVLKRYESESKEIFNYLINNPTIQHYEIMVGKFYQEGFGTDKNQQKGLKWFLNACKNEDEHGKYEVGACYFHSLGIEKSMLKAKQYFESIVDCGPNIALYKLANCYEFTISLEKEVLISKAFQLYKTSAEKGFIPSQFKVAYHYSHGFYTQINEGEALKWYKSFHKNGGYPDYNVF</sequence>
<dbReference type="GO" id="GO:0004674">
    <property type="term" value="F:protein serine/threonine kinase activity"/>
    <property type="evidence" value="ECO:0007669"/>
    <property type="project" value="TreeGrafter"/>
</dbReference>
<comment type="caution">
    <text evidence="2">The sequence shown here is derived from an EMBL/GenBank/DDBJ whole genome shotgun (WGS) entry which is preliminary data.</text>
</comment>
<dbReference type="InterPro" id="IPR011990">
    <property type="entry name" value="TPR-like_helical_dom_sf"/>
</dbReference>
<dbReference type="PRINTS" id="PR00109">
    <property type="entry name" value="TYRKINASE"/>
</dbReference>
<dbReference type="SMART" id="SM00671">
    <property type="entry name" value="SEL1"/>
    <property type="match status" value="4"/>
</dbReference>
<dbReference type="SUPFAM" id="SSF56112">
    <property type="entry name" value="Protein kinase-like (PK-like)"/>
    <property type="match status" value="1"/>
</dbReference>
<dbReference type="Pfam" id="PF07714">
    <property type="entry name" value="PK_Tyr_Ser-Thr"/>
    <property type="match status" value="1"/>
</dbReference>
<protein>
    <submittedName>
        <fullName evidence="2">11113_t:CDS:1</fullName>
    </submittedName>
</protein>